<evidence type="ECO:0000256" key="1">
    <source>
        <dbReference type="SAM" id="Phobius"/>
    </source>
</evidence>
<reference evidence="2" key="1">
    <citation type="submission" date="2022-10" db="EMBL/GenBank/DDBJ databases">
        <title>Two novel species of Flavobacterium.</title>
        <authorList>
            <person name="Liu Q."/>
            <person name="Xin Y.-H."/>
        </authorList>
    </citation>
    <scope>NUCLEOTIDE SEQUENCE</scope>
    <source>
        <strain evidence="2">LS1R49</strain>
    </source>
</reference>
<keyword evidence="1" id="KW-0812">Transmembrane</keyword>
<dbReference type="Gene3D" id="3.10.450.410">
    <property type="match status" value="1"/>
</dbReference>
<proteinExistence type="predicted"/>
<dbReference type="Pfam" id="PF14254">
    <property type="entry name" value="DUF4348"/>
    <property type="match status" value="1"/>
</dbReference>
<sequence length="166" mass="19647">MKKGKLYKIISVLYFIMLLLILISCKKEVALQDEPILNNETKKLVITEETESGVVIDKKTQEDFNRFFKLFNHDTNFQISRIQFPLKVMINNDDLELVDYAITKEKYTPINLDKKDEDRDYKQTLILNKDKAVIQQRGLNNGIFIDYFFEKIQGEWKLVTWIDVST</sequence>
<organism evidence="2 3">
    <name type="scientific">Flavobacterium shii</name>
    <dbReference type="NCBI Taxonomy" id="2987687"/>
    <lineage>
        <taxon>Bacteria</taxon>
        <taxon>Pseudomonadati</taxon>
        <taxon>Bacteroidota</taxon>
        <taxon>Flavobacteriia</taxon>
        <taxon>Flavobacteriales</taxon>
        <taxon>Flavobacteriaceae</taxon>
        <taxon>Flavobacterium</taxon>
    </lineage>
</organism>
<evidence type="ECO:0000313" key="3">
    <source>
        <dbReference type="Proteomes" id="UP001151079"/>
    </source>
</evidence>
<accession>A0A9X2ZH74</accession>
<dbReference type="Proteomes" id="UP001151079">
    <property type="component" value="Unassembled WGS sequence"/>
</dbReference>
<dbReference type="PROSITE" id="PS51257">
    <property type="entry name" value="PROKAR_LIPOPROTEIN"/>
    <property type="match status" value="1"/>
</dbReference>
<dbReference type="InterPro" id="IPR025590">
    <property type="entry name" value="DUF4348"/>
</dbReference>
<feature type="transmembrane region" description="Helical" evidence="1">
    <location>
        <begin position="6"/>
        <end position="25"/>
    </location>
</feature>
<dbReference type="EMBL" id="JAOZEW010000006">
    <property type="protein sequence ID" value="MCV9927638.1"/>
    <property type="molecule type" value="Genomic_DNA"/>
</dbReference>
<dbReference type="AlphaFoldDB" id="A0A9X2ZH74"/>
<keyword evidence="3" id="KW-1185">Reference proteome</keyword>
<gene>
    <name evidence="2" type="ORF">OIU83_08255</name>
</gene>
<name>A0A9X2ZH74_9FLAO</name>
<protein>
    <submittedName>
        <fullName evidence="2">DUF4348 domain-containing protein</fullName>
    </submittedName>
</protein>
<keyword evidence="1" id="KW-0472">Membrane</keyword>
<keyword evidence="1" id="KW-1133">Transmembrane helix</keyword>
<dbReference type="RefSeq" id="WP_264205773.1">
    <property type="nucleotide sequence ID" value="NZ_JAOZEW010000006.1"/>
</dbReference>
<evidence type="ECO:0000313" key="2">
    <source>
        <dbReference type="EMBL" id="MCV9927638.1"/>
    </source>
</evidence>
<comment type="caution">
    <text evidence="2">The sequence shown here is derived from an EMBL/GenBank/DDBJ whole genome shotgun (WGS) entry which is preliminary data.</text>
</comment>